<comment type="caution">
    <text evidence="2">The sequence shown here is derived from an EMBL/GenBank/DDBJ whole genome shotgun (WGS) entry which is preliminary data.</text>
</comment>
<feature type="compositionally biased region" description="Low complexity" evidence="1">
    <location>
        <begin position="12"/>
        <end position="21"/>
    </location>
</feature>
<dbReference type="EMBL" id="AGNL01032420">
    <property type="protein sequence ID" value="EJK56101.1"/>
    <property type="molecule type" value="Genomic_DNA"/>
</dbReference>
<keyword evidence="3" id="KW-1185">Reference proteome</keyword>
<feature type="non-terminal residue" evidence="2">
    <location>
        <position position="1"/>
    </location>
</feature>
<accession>K0S5B3</accession>
<sequence length="87" mass="8837">RRDGRAGAADVPSASRSPSRSARSRSARVEPGPVDAGPEGVGPRHDGEGVVVLVLEGGEGLPASRPVGLDCISEGVRAVREACHEDA</sequence>
<feature type="region of interest" description="Disordered" evidence="1">
    <location>
        <begin position="1"/>
        <end position="47"/>
    </location>
</feature>
<proteinExistence type="predicted"/>
<organism evidence="2 3">
    <name type="scientific">Thalassiosira oceanica</name>
    <name type="common">Marine diatom</name>
    <dbReference type="NCBI Taxonomy" id="159749"/>
    <lineage>
        <taxon>Eukaryota</taxon>
        <taxon>Sar</taxon>
        <taxon>Stramenopiles</taxon>
        <taxon>Ochrophyta</taxon>
        <taxon>Bacillariophyta</taxon>
        <taxon>Coscinodiscophyceae</taxon>
        <taxon>Thalassiosirophycidae</taxon>
        <taxon>Thalassiosirales</taxon>
        <taxon>Thalassiosiraceae</taxon>
        <taxon>Thalassiosira</taxon>
    </lineage>
</organism>
<reference evidence="2 3" key="1">
    <citation type="journal article" date="2012" name="Genome Biol.">
        <title>Genome and low-iron response of an oceanic diatom adapted to chronic iron limitation.</title>
        <authorList>
            <person name="Lommer M."/>
            <person name="Specht M."/>
            <person name="Roy A.S."/>
            <person name="Kraemer L."/>
            <person name="Andreson R."/>
            <person name="Gutowska M.A."/>
            <person name="Wolf J."/>
            <person name="Bergner S.V."/>
            <person name="Schilhabel M.B."/>
            <person name="Klostermeier U.C."/>
            <person name="Beiko R.G."/>
            <person name="Rosenstiel P."/>
            <person name="Hippler M."/>
            <person name="Laroche J."/>
        </authorList>
    </citation>
    <scope>NUCLEOTIDE SEQUENCE [LARGE SCALE GENOMIC DNA]</scope>
    <source>
        <strain evidence="2 3">CCMP1005</strain>
    </source>
</reference>
<gene>
    <name evidence="2" type="ORF">THAOC_24076</name>
</gene>
<evidence type="ECO:0000256" key="1">
    <source>
        <dbReference type="SAM" id="MobiDB-lite"/>
    </source>
</evidence>
<evidence type="ECO:0000313" key="3">
    <source>
        <dbReference type="Proteomes" id="UP000266841"/>
    </source>
</evidence>
<name>K0S5B3_THAOC</name>
<evidence type="ECO:0000313" key="2">
    <source>
        <dbReference type="EMBL" id="EJK56101.1"/>
    </source>
</evidence>
<protein>
    <submittedName>
        <fullName evidence="2">Uncharacterized protein</fullName>
    </submittedName>
</protein>
<dbReference type="AlphaFoldDB" id="K0S5B3"/>
<dbReference type="Proteomes" id="UP000266841">
    <property type="component" value="Unassembled WGS sequence"/>
</dbReference>